<sequence length="254" mass="28239">MERLYALNAGFAIAPDRSVYSPGKWNGEQVTLSCNAHLIRRAGKWILWDTGIEDAVEKEPGGRVIAHDIRGLVVRTIRDQLADVGITPADVGTVVLSHAHFDHVGNAGLFRHATWYVQRREHDAMFGPDHEQYGYAPSLYQSLKQSKVELMDGDLDLFGDGSMKVIDTPGHTPGHCSLLVRLAKAGPILLSADVAHYPFNMEHRRVPTMNSNAEESRRSMERVAAIVRGERAQLWLNHDIVQTATLPHAPAHFD</sequence>
<evidence type="ECO:0000256" key="4">
    <source>
        <dbReference type="ARBA" id="ARBA00022833"/>
    </source>
</evidence>
<feature type="domain" description="Metallo-beta-lactamase" evidence="5">
    <location>
        <begin position="33"/>
        <end position="238"/>
    </location>
</feature>
<organism evidence="6">
    <name type="scientific">uncultured Phycisphaerae bacterium</name>
    <dbReference type="NCBI Taxonomy" id="904963"/>
    <lineage>
        <taxon>Bacteria</taxon>
        <taxon>Pseudomonadati</taxon>
        <taxon>Planctomycetota</taxon>
        <taxon>Phycisphaerae</taxon>
        <taxon>environmental samples</taxon>
    </lineage>
</organism>
<reference evidence="6" key="1">
    <citation type="submission" date="2020-02" db="EMBL/GenBank/DDBJ databases">
        <authorList>
            <person name="Meier V. D."/>
        </authorList>
    </citation>
    <scope>NUCLEOTIDE SEQUENCE</scope>
    <source>
        <strain evidence="6">AVDCRST_MAG64</strain>
    </source>
</reference>
<dbReference type="GO" id="GO:0046872">
    <property type="term" value="F:metal ion binding"/>
    <property type="evidence" value="ECO:0007669"/>
    <property type="project" value="UniProtKB-KW"/>
</dbReference>
<dbReference type="InterPro" id="IPR051013">
    <property type="entry name" value="MBL_superfamily_lactonases"/>
</dbReference>
<keyword evidence="3 6" id="KW-0378">Hydrolase</keyword>
<dbReference type="Gene3D" id="3.60.15.10">
    <property type="entry name" value="Ribonuclease Z/Hydroxyacylglutathione hydrolase-like"/>
    <property type="match status" value="1"/>
</dbReference>
<keyword evidence="4" id="KW-0862">Zinc</keyword>
<dbReference type="SUPFAM" id="SSF56281">
    <property type="entry name" value="Metallo-hydrolase/oxidoreductase"/>
    <property type="match status" value="1"/>
</dbReference>
<dbReference type="Pfam" id="PF00753">
    <property type="entry name" value="Lactamase_B"/>
    <property type="match status" value="1"/>
</dbReference>
<dbReference type="AlphaFoldDB" id="A0A6J4PBZ7"/>
<dbReference type="EMBL" id="CADCUQ010000522">
    <property type="protein sequence ID" value="CAA9411523.1"/>
    <property type="molecule type" value="Genomic_DNA"/>
</dbReference>
<evidence type="ECO:0000256" key="2">
    <source>
        <dbReference type="ARBA" id="ARBA00022723"/>
    </source>
</evidence>
<evidence type="ECO:0000256" key="3">
    <source>
        <dbReference type="ARBA" id="ARBA00022801"/>
    </source>
</evidence>
<dbReference type="GO" id="GO:0016787">
    <property type="term" value="F:hydrolase activity"/>
    <property type="evidence" value="ECO:0007669"/>
    <property type="project" value="UniProtKB-KW"/>
</dbReference>
<dbReference type="PANTHER" id="PTHR42978">
    <property type="entry name" value="QUORUM-QUENCHING LACTONASE YTNP-RELATED-RELATED"/>
    <property type="match status" value="1"/>
</dbReference>
<dbReference type="SMART" id="SM00849">
    <property type="entry name" value="Lactamase_B"/>
    <property type="match status" value="1"/>
</dbReference>
<name>A0A6J4PBZ7_9BACT</name>
<dbReference type="InterPro" id="IPR036866">
    <property type="entry name" value="RibonucZ/Hydroxyglut_hydro"/>
</dbReference>
<evidence type="ECO:0000259" key="5">
    <source>
        <dbReference type="SMART" id="SM00849"/>
    </source>
</evidence>
<dbReference type="InterPro" id="IPR001279">
    <property type="entry name" value="Metallo-B-lactamas"/>
</dbReference>
<evidence type="ECO:0000256" key="1">
    <source>
        <dbReference type="ARBA" id="ARBA00007749"/>
    </source>
</evidence>
<protein>
    <submittedName>
        <fullName evidence="6">MBL-fold metallo-hydrolase superfamily</fullName>
    </submittedName>
</protein>
<dbReference type="CDD" id="cd07729">
    <property type="entry name" value="AHL_lactonase_MBL-fold"/>
    <property type="match status" value="1"/>
</dbReference>
<comment type="similarity">
    <text evidence="1">Belongs to the metallo-beta-lactamase superfamily.</text>
</comment>
<gene>
    <name evidence="6" type="ORF">AVDCRST_MAG64-2348</name>
</gene>
<dbReference type="PANTHER" id="PTHR42978:SF3">
    <property type="entry name" value="BLR3078 PROTEIN"/>
    <property type="match status" value="1"/>
</dbReference>
<evidence type="ECO:0000313" key="6">
    <source>
        <dbReference type="EMBL" id="CAA9411523.1"/>
    </source>
</evidence>
<keyword evidence="2" id="KW-0479">Metal-binding</keyword>
<accession>A0A6J4PBZ7</accession>
<proteinExistence type="inferred from homology"/>